<keyword evidence="3" id="KW-0309">Germination</keyword>
<feature type="domain" description="Spore germination GerAC-like C-terminal" evidence="8">
    <location>
        <begin position="201"/>
        <end position="371"/>
    </location>
</feature>
<evidence type="ECO:0000256" key="7">
    <source>
        <dbReference type="ARBA" id="ARBA00023288"/>
    </source>
</evidence>
<dbReference type="InterPro" id="IPR008844">
    <property type="entry name" value="Spore_GerAC-like"/>
</dbReference>
<evidence type="ECO:0000256" key="4">
    <source>
        <dbReference type="ARBA" id="ARBA00022729"/>
    </source>
</evidence>
<dbReference type="NCBIfam" id="TIGR02887">
    <property type="entry name" value="spore_ger_x_C"/>
    <property type="match status" value="1"/>
</dbReference>
<evidence type="ECO:0000259" key="8">
    <source>
        <dbReference type="Pfam" id="PF05504"/>
    </source>
</evidence>
<reference evidence="11" key="1">
    <citation type="submission" date="2017-04" db="EMBL/GenBank/DDBJ databases">
        <authorList>
            <person name="Criscuolo A."/>
        </authorList>
    </citation>
    <scope>NUCLEOTIDE SEQUENCE [LARGE SCALE GENOMIC DNA]</scope>
</reference>
<evidence type="ECO:0000256" key="1">
    <source>
        <dbReference type="ARBA" id="ARBA00004635"/>
    </source>
</evidence>
<keyword evidence="5" id="KW-0472">Membrane</keyword>
<evidence type="ECO:0000256" key="6">
    <source>
        <dbReference type="ARBA" id="ARBA00023139"/>
    </source>
</evidence>
<dbReference type="GO" id="GO:0016020">
    <property type="term" value="C:membrane"/>
    <property type="evidence" value="ECO:0007669"/>
    <property type="project" value="UniProtKB-SubCell"/>
</dbReference>
<comment type="subcellular location">
    <subcellularLocation>
        <location evidence="1">Membrane</location>
        <topology evidence="1">Lipid-anchor</topology>
    </subcellularLocation>
</comment>
<dbReference type="Pfam" id="PF05504">
    <property type="entry name" value="Spore_GerAC"/>
    <property type="match status" value="1"/>
</dbReference>
<protein>
    <recommendedName>
        <fullName evidence="12">Ger(X)C family spore germination protein</fullName>
    </recommendedName>
</protein>
<dbReference type="PROSITE" id="PS51257">
    <property type="entry name" value="PROKAR_LIPOPROTEIN"/>
    <property type="match status" value="1"/>
</dbReference>
<dbReference type="GO" id="GO:0009847">
    <property type="term" value="P:spore germination"/>
    <property type="evidence" value="ECO:0007669"/>
    <property type="project" value="InterPro"/>
</dbReference>
<proteinExistence type="inferred from homology"/>
<dbReference type="EMBL" id="FWZD01000056">
    <property type="protein sequence ID" value="SME17001.1"/>
    <property type="molecule type" value="Genomic_DNA"/>
</dbReference>
<evidence type="ECO:0000313" key="10">
    <source>
        <dbReference type="EMBL" id="SME17001.1"/>
    </source>
</evidence>
<feature type="domain" description="Spore germination protein N-terminal" evidence="9">
    <location>
        <begin position="22"/>
        <end position="192"/>
    </location>
</feature>
<dbReference type="InterPro" id="IPR057336">
    <property type="entry name" value="GerAC_N"/>
</dbReference>
<evidence type="ECO:0000256" key="5">
    <source>
        <dbReference type="ARBA" id="ARBA00023136"/>
    </source>
</evidence>
<evidence type="ECO:0000259" key="9">
    <source>
        <dbReference type="Pfam" id="PF25198"/>
    </source>
</evidence>
<keyword evidence="6" id="KW-0564">Palmitate</keyword>
<dbReference type="RefSeq" id="WP_176374208.1">
    <property type="nucleotide sequence ID" value="NZ_FWZD01000056.1"/>
</dbReference>
<keyword evidence="7" id="KW-0449">Lipoprotein</keyword>
<accession>A0A1Y5ZY21</accession>
<gene>
    <name evidence="10" type="ORF">BACERE00185_03151</name>
</gene>
<organism evidence="10 11">
    <name type="scientific">Bacillus mobilis</name>
    <dbReference type="NCBI Taxonomy" id="2026190"/>
    <lineage>
        <taxon>Bacteria</taxon>
        <taxon>Bacillati</taxon>
        <taxon>Bacillota</taxon>
        <taxon>Bacilli</taxon>
        <taxon>Bacillales</taxon>
        <taxon>Bacillaceae</taxon>
        <taxon>Bacillus</taxon>
        <taxon>Bacillus cereus group</taxon>
    </lineage>
</organism>
<dbReference type="Pfam" id="PF25198">
    <property type="entry name" value="Spore_GerAC_N"/>
    <property type="match status" value="1"/>
</dbReference>
<evidence type="ECO:0008006" key="12">
    <source>
        <dbReference type="Google" id="ProtNLM"/>
    </source>
</evidence>
<dbReference type="AlphaFoldDB" id="A0A1Y5ZY21"/>
<name>A0A1Y5ZY21_9BACI</name>
<dbReference type="PANTHER" id="PTHR35789">
    <property type="entry name" value="SPORE GERMINATION PROTEIN B3"/>
    <property type="match status" value="1"/>
</dbReference>
<evidence type="ECO:0000256" key="3">
    <source>
        <dbReference type="ARBA" id="ARBA00022544"/>
    </source>
</evidence>
<dbReference type="InterPro" id="IPR046953">
    <property type="entry name" value="Spore_GerAC-like_C"/>
</dbReference>
<dbReference type="InterPro" id="IPR038501">
    <property type="entry name" value="Spore_GerAC_C_sf"/>
</dbReference>
<sequence>MKLIKKFSISLLCILLLTGCWDQNLLKDVKLVMGTGFDLTPEGKLLETVTIPEFSTGANAGTTPPKSQIVSAIGNSTRDARNKINNLVTEQFDPSKQMIILFGKEYAKKDIYPALDSFYTDAKSSLVANAAIVDGMASNLLRVKTKEKKTMSTYLTELIQSAQSSTVIPKLQGLMLSHIYNPGQDLTLPLLHAKANQIEVKGLALFNGSKYTGEYLPREDCTLYIIMNGGKIGKEASINVRVHQNEKTRMENYITINVIKSNQKLEVTPTNTKDISIKLIVNIKAEITEYPKNHLNTVKKINLLNKDISTVLTKQAHEILKKTQNANSDIFGIGKHILSFHNSTWKHINWKKTYPKIKMQPIVHVDIVKHGVFN</sequence>
<keyword evidence="4" id="KW-0732">Signal</keyword>
<evidence type="ECO:0000256" key="2">
    <source>
        <dbReference type="ARBA" id="ARBA00007886"/>
    </source>
</evidence>
<dbReference type="Gene3D" id="3.30.300.210">
    <property type="entry name" value="Nutrient germinant receptor protein C, domain 3"/>
    <property type="match status" value="1"/>
</dbReference>
<evidence type="ECO:0000313" key="11">
    <source>
        <dbReference type="Proteomes" id="UP000194439"/>
    </source>
</evidence>
<dbReference type="PANTHER" id="PTHR35789:SF1">
    <property type="entry name" value="SPORE GERMINATION PROTEIN B3"/>
    <property type="match status" value="1"/>
</dbReference>
<dbReference type="Proteomes" id="UP000194439">
    <property type="component" value="Unassembled WGS sequence"/>
</dbReference>
<comment type="similarity">
    <text evidence="2">Belongs to the GerABKC lipoprotein family.</text>
</comment>